<dbReference type="EMBL" id="JAKNSF020000014">
    <property type="protein sequence ID" value="KAK7735178.1"/>
    <property type="molecule type" value="Genomic_DNA"/>
</dbReference>
<sequence>MAITSKQQEPGTSNHVSEAAKPHDLVREEIKSFHESLESERIHRVLIRWRKRKRDEELSNGTAILEKILRTLHEELENRKERAELWDRALVTELQPDRARQELDGRAAASALSLEKQTQFVHAVASVLSIEVSGEEVGKMLSKTTASTAPAAEPPRSMPPTPPADRHSPVTPHDTRTLHIDTRIRDPDTKGLLVLSHKGRAM</sequence>
<proteinExistence type="predicted"/>
<protein>
    <submittedName>
        <fullName evidence="2">Uncharacterized protein</fullName>
    </submittedName>
</protein>
<feature type="region of interest" description="Disordered" evidence="1">
    <location>
        <begin position="142"/>
        <end position="185"/>
    </location>
</feature>
<accession>A0ABR1PF15</accession>
<feature type="compositionally biased region" description="Pro residues" evidence="1">
    <location>
        <begin position="152"/>
        <end position="163"/>
    </location>
</feature>
<feature type="region of interest" description="Disordered" evidence="1">
    <location>
        <begin position="1"/>
        <end position="24"/>
    </location>
</feature>
<keyword evidence="3" id="KW-1185">Reference proteome</keyword>
<reference evidence="2 3" key="1">
    <citation type="submission" date="2024-02" db="EMBL/GenBank/DDBJ databases">
        <title>De novo assembly and annotation of 12 fungi associated with fruit tree decline syndrome in Ontario, Canada.</title>
        <authorList>
            <person name="Sulman M."/>
            <person name="Ellouze W."/>
            <person name="Ilyukhin E."/>
        </authorList>
    </citation>
    <scope>NUCLEOTIDE SEQUENCE [LARGE SCALE GENOMIC DNA]</scope>
    <source>
        <strain evidence="2 3">M169</strain>
    </source>
</reference>
<gene>
    <name evidence="2" type="ORF">SLS63_004166</name>
</gene>
<dbReference type="Proteomes" id="UP001430848">
    <property type="component" value="Unassembled WGS sequence"/>
</dbReference>
<organism evidence="2 3">
    <name type="scientific">Diaporthe eres</name>
    <name type="common">Phomopsis oblonga</name>
    <dbReference type="NCBI Taxonomy" id="83184"/>
    <lineage>
        <taxon>Eukaryota</taxon>
        <taxon>Fungi</taxon>
        <taxon>Dikarya</taxon>
        <taxon>Ascomycota</taxon>
        <taxon>Pezizomycotina</taxon>
        <taxon>Sordariomycetes</taxon>
        <taxon>Sordariomycetidae</taxon>
        <taxon>Diaporthales</taxon>
        <taxon>Diaporthaceae</taxon>
        <taxon>Diaporthe</taxon>
        <taxon>Diaporthe eres species complex</taxon>
    </lineage>
</organism>
<feature type="compositionally biased region" description="Polar residues" evidence="1">
    <location>
        <begin position="1"/>
        <end position="16"/>
    </location>
</feature>
<feature type="compositionally biased region" description="Basic and acidic residues" evidence="1">
    <location>
        <begin position="164"/>
        <end position="185"/>
    </location>
</feature>
<evidence type="ECO:0000313" key="3">
    <source>
        <dbReference type="Proteomes" id="UP001430848"/>
    </source>
</evidence>
<name>A0ABR1PF15_DIAER</name>
<evidence type="ECO:0000313" key="2">
    <source>
        <dbReference type="EMBL" id="KAK7735178.1"/>
    </source>
</evidence>
<comment type="caution">
    <text evidence="2">The sequence shown here is derived from an EMBL/GenBank/DDBJ whole genome shotgun (WGS) entry which is preliminary data.</text>
</comment>
<evidence type="ECO:0000256" key="1">
    <source>
        <dbReference type="SAM" id="MobiDB-lite"/>
    </source>
</evidence>